<keyword evidence="1" id="KW-0472">Membrane</keyword>
<evidence type="ECO:0000313" key="2">
    <source>
        <dbReference type="EMBL" id="TWU06347.1"/>
    </source>
</evidence>
<feature type="transmembrane region" description="Helical" evidence="1">
    <location>
        <begin position="21"/>
        <end position="44"/>
    </location>
</feature>
<dbReference type="OrthoDB" id="287558at2"/>
<dbReference type="Proteomes" id="UP000320176">
    <property type="component" value="Unassembled WGS sequence"/>
</dbReference>
<comment type="caution">
    <text evidence="2">The sequence shown here is derived from an EMBL/GenBank/DDBJ whole genome shotgun (WGS) entry which is preliminary data.</text>
</comment>
<dbReference type="EMBL" id="SJPN01000002">
    <property type="protein sequence ID" value="TWU06347.1"/>
    <property type="molecule type" value="Genomic_DNA"/>
</dbReference>
<protein>
    <submittedName>
        <fullName evidence="2">Cell division protein FtsQ</fullName>
    </submittedName>
</protein>
<dbReference type="AlphaFoldDB" id="A0A5C6B3L3"/>
<sequence length="286" mass="32257">MAMRGEQDQEVRPIRDLLRRLIAAPTAWSFLWPIGLMIIGYVAYHRWGAEHLRTQFQGVQKDHIRIPTPHDYVRTDIVQDVYEDTALNELSVLDRHATAKIADAFATHPWVRKVDGVRKLPHGEIEVSLEYREPVAVFHVTSETRSVRDDLYFALDGEGILLPNEQLNLQDAPKFIHIEVPDEYPHGNVGTAFGERRVENAALLAKLLAPLSDKIKVAKITATGDPRKNIVPQLQITLGNDMTVEWGSPPGMEQPGERDALSKLTDLVNGQFQNGDDLRIAARRDL</sequence>
<organism evidence="2 3">
    <name type="scientific">Stieleria varia</name>
    <dbReference type="NCBI Taxonomy" id="2528005"/>
    <lineage>
        <taxon>Bacteria</taxon>
        <taxon>Pseudomonadati</taxon>
        <taxon>Planctomycetota</taxon>
        <taxon>Planctomycetia</taxon>
        <taxon>Pirellulales</taxon>
        <taxon>Pirellulaceae</taxon>
        <taxon>Stieleria</taxon>
    </lineage>
</organism>
<accession>A0A5C6B3L3</accession>
<keyword evidence="2" id="KW-0132">Cell division</keyword>
<keyword evidence="2" id="KW-0131">Cell cycle</keyword>
<gene>
    <name evidence="2" type="primary">ftsQ</name>
    <name evidence="2" type="ORF">Pla52n_20680</name>
</gene>
<evidence type="ECO:0000256" key="1">
    <source>
        <dbReference type="SAM" id="Phobius"/>
    </source>
</evidence>
<dbReference type="GO" id="GO:0051301">
    <property type="term" value="P:cell division"/>
    <property type="evidence" value="ECO:0007669"/>
    <property type="project" value="UniProtKB-KW"/>
</dbReference>
<keyword evidence="1" id="KW-1133">Transmembrane helix</keyword>
<keyword evidence="1" id="KW-0812">Transmembrane</keyword>
<evidence type="ECO:0000313" key="3">
    <source>
        <dbReference type="Proteomes" id="UP000320176"/>
    </source>
</evidence>
<dbReference type="RefSeq" id="WP_146519439.1">
    <property type="nucleotide sequence ID" value="NZ_CP151726.1"/>
</dbReference>
<keyword evidence="3" id="KW-1185">Reference proteome</keyword>
<reference evidence="2 3" key="1">
    <citation type="submission" date="2019-02" db="EMBL/GenBank/DDBJ databases">
        <title>Deep-cultivation of Planctomycetes and their phenomic and genomic characterization uncovers novel biology.</title>
        <authorList>
            <person name="Wiegand S."/>
            <person name="Jogler M."/>
            <person name="Boedeker C."/>
            <person name="Pinto D."/>
            <person name="Vollmers J."/>
            <person name="Rivas-Marin E."/>
            <person name="Kohn T."/>
            <person name="Peeters S.H."/>
            <person name="Heuer A."/>
            <person name="Rast P."/>
            <person name="Oberbeckmann S."/>
            <person name="Bunk B."/>
            <person name="Jeske O."/>
            <person name="Meyerdierks A."/>
            <person name="Storesund J.E."/>
            <person name="Kallscheuer N."/>
            <person name="Luecker S."/>
            <person name="Lage O.M."/>
            <person name="Pohl T."/>
            <person name="Merkel B.J."/>
            <person name="Hornburger P."/>
            <person name="Mueller R.-W."/>
            <person name="Bruemmer F."/>
            <person name="Labrenz M."/>
            <person name="Spormann A.M."/>
            <person name="Op Den Camp H."/>
            <person name="Overmann J."/>
            <person name="Amann R."/>
            <person name="Jetten M.S.M."/>
            <person name="Mascher T."/>
            <person name="Medema M.H."/>
            <person name="Devos D.P."/>
            <person name="Kaster A.-K."/>
            <person name="Ovreas L."/>
            <person name="Rohde M."/>
            <person name="Galperin M.Y."/>
            <person name="Jogler C."/>
        </authorList>
    </citation>
    <scope>NUCLEOTIDE SEQUENCE [LARGE SCALE GENOMIC DNA]</scope>
    <source>
        <strain evidence="2 3">Pla52n</strain>
    </source>
</reference>
<proteinExistence type="predicted"/>
<name>A0A5C6B3L3_9BACT</name>